<dbReference type="AlphaFoldDB" id="X1PIG9"/>
<evidence type="ECO:0000256" key="2">
    <source>
        <dbReference type="ARBA" id="ARBA00022448"/>
    </source>
</evidence>
<accession>X1PIG9</accession>
<dbReference type="SUPFAM" id="SSF52540">
    <property type="entry name" value="P-loop containing nucleoside triphosphate hydrolases"/>
    <property type="match status" value="1"/>
</dbReference>
<protein>
    <recommendedName>
        <fullName evidence="5">Branched-chain amino acid ATP-binding cassette transporter C-terminal domain-containing protein</fullName>
    </recommendedName>
</protein>
<keyword evidence="3" id="KW-0029">Amino-acid transport</keyword>
<dbReference type="InterPro" id="IPR027417">
    <property type="entry name" value="P-loop_NTPase"/>
</dbReference>
<evidence type="ECO:0000256" key="1">
    <source>
        <dbReference type="ARBA" id="ARBA00005417"/>
    </source>
</evidence>
<dbReference type="PANTHER" id="PTHR43820">
    <property type="entry name" value="HIGH-AFFINITY BRANCHED-CHAIN AMINO ACID TRANSPORT ATP-BINDING PROTEIN LIVF"/>
    <property type="match status" value="1"/>
</dbReference>
<name>X1PIG9_9ZZZZ</name>
<dbReference type="GO" id="GO:0015658">
    <property type="term" value="F:branched-chain amino acid transmembrane transporter activity"/>
    <property type="evidence" value="ECO:0007669"/>
    <property type="project" value="TreeGrafter"/>
</dbReference>
<dbReference type="Gene3D" id="3.40.50.300">
    <property type="entry name" value="P-loop containing nucleotide triphosphate hydrolases"/>
    <property type="match status" value="1"/>
</dbReference>
<organism evidence="4">
    <name type="scientific">marine sediment metagenome</name>
    <dbReference type="NCBI Taxonomy" id="412755"/>
    <lineage>
        <taxon>unclassified sequences</taxon>
        <taxon>metagenomes</taxon>
        <taxon>ecological metagenomes</taxon>
    </lineage>
</organism>
<proteinExistence type="inferred from homology"/>
<keyword evidence="2" id="KW-0813">Transport</keyword>
<reference evidence="4" key="1">
    <citation type="journal article" date="2014" name="Front. Microbiol.">
        <title>High frequency of phylogenetically diverse reductive dehalogenase-homologous genes in deep subseafloor sedimentary metagenomes.</title>
        <authorList>
            <person name="Kawai M."/>
            <person name="Futagami T."/>
            <person name="Toyoda A."/>
            <person name="Takaki Y."/>
            <person name="Nishi S."/>
            <person name="Hori S."/>
            <person name="Arai W."/>
            <person name="Tsubouchi T."/>
            <person name="Morono Y."/>
            <person name="Uchiyama I."/>
            <person name="Ito T."/>
            <person name="Fujiyama A."/>
            <person name="Inagaki F."/>
            <person name="Takami H."/>
        </authorList>
    </citation>
    <scope>NUCLEOTIDE SEQUENCE</scope>
    <source>
        <strain evidence="4">Expedition CK06-06</strain>
    </source>
</reference>
<dbReference type="PANTHER" id="PTHR43820:SF4">
    <property type="entry name" value="HIGH-AFFINITY BRANCHED-CHAIN AMINO ACID TRANSPORT ATP-BINDING PROTEIN LIVF"/>
    <property type="match status" value="1"/>
</dbReference>
<gene>
    <name evidence="4" type="ORF">S06H3_50317</name>
</gene>
<evidence type="ECO:0000313" key="4">
    <source>
        <dbReference type="EMBL" id="GAI42311.1"/>
    </source>
</evidence>
<dbReference type="EMBL" id="BARV01031851">
    <property type="protein sequence ID" value="GAI42311.1"/>
    <property type="molecule type" value="Genomic_DNA"/>
</dbReference>
<evidence type="ECO:0008006" key="5">
    <source>
        <dbReference type="Google" id="ProtNLM"/>
    </source>
</evidence>
<comment type="caution">
    <text evidence="4">The sequence shown here is derived from an EMBL/GenBank/DDBJ whole genome shotgun (WGS) entry which is preliminary data.</text>
</comment>
<comment type="similarity">
    <text evidence="1">Belongs to the ABC transporter superfamily.</text>
</comment>
<evidence type="ECO:0000256" key="3">
    <source>
        <dbReference type="ARBA" id="ARBA00022970"/>
    </source>
</evidence>
<feature type="non-terminal residue" evidence="4">
    <location>
        <position position="1"/>
    </location>
</feature>
<sequence>DEPSLGLAPITVDGLGQVIKDINKKGVSIILAEQNIPLALKVANTGYVLQAGRVILEGEIEKLKDNSIVKRAYLGGVVWC</sequence>
<dbReference type="InterPro" id="IPR052156">
    <property type="entry name" value="BCAA_Transport_ATP-bd_LivF"/>
</dbReference>
<dbReference type="GO" id="GO:0015807">
    <property type="term" value="P:L-amino acid transport"/>
    <property type="evidence" value="ECO:0007669"/>
    <property type="project" value="TreeGrafter"/>
</dbReference>